<evidence type="ECO:0000256" key="4">
    <source>
        <dbReference type="ARBA" id="ARBA00022603"/>
    </source>
</evidence>
<evidence type="ECO:0000313" key="11">
    <source>
        <dbReference type="Proteomes" id="UP000340077"/>
    </source>
</evidence>
<evidence type="ECO:0000256" key="3">
    <source>
        <dbReference type="ARBA" id="ARBA00012327"/>
    </source>
</evidence>
<name>A0A5M3PKF3_9GAMM</name>
<evidence type="ECO:0000256" key="7">
    <source>
        <dbReference type="ARBA" id="ARBA00022756"/>
    </source>
</evidence>
<gene>
    <name evidence="8 10" type="primary">bioC</name>
    <name evidence="10" type="ORF">MS5N3_07000</name>
</gene>
<dbReference type="PANTHER" id="PTHR13090:SF1">
    <property type="entry name" value="ARGININE-HYDROXYLASE NDUFAF5, MITOCHONDRIAL"/>
    <property type="match status" value="1"/>
</dbReference>
<dbReference type="Proteomes" id="UP000340077">
    <property type="component" value="Unassembled WGS sequence"/>
</dbReference>
<dbReference type="EMBL" id="BGZH01000001">
    <property type="protein sequence ID" value="GBO83249.1"/>
    <property type="molecule type" value="Genomic_DNA"/>
</dbReference>
<protein>
    <recommendedName>
        <fullName evidence="3 8">Malonyl-[acyl-carrier protein] O-methyltransferase</fullName>
        <shortName evidence="8">Malonyl-ACP O-methyltransferase</shortName>
        <ecNumber evidence="3 8">2.1.1.197</ecNumber>
    </recommendedName>
    <alternativeName>
        <fullName evidence="8">Biotin synthesis protein BioC</fullName>
    </alternativeName>
</protein>
<evidence type="ECO:0000256" key="8">
    <source>
        <dbReference type="HAMAP-Rule" id="MF_00835"/>
    </source>
</evidence>
<comment type="function">
    <text evidence="8">Converts the free carboxyl group of a malonyl-thioester to its methyl ester by transfer of a methyl group from S-adenosyl-L-methionine (SAM). It allows to synthesize pimeloyl-ACP via the fatty acid synthetic pathway.</text>
</comment>
<dbReference type="Pfam" id="PF08241">
    <property type="entry name" value="Methyltransf_11"/>
    <property type="match status" value="1"/>
</dbReference>
<dbReference type="GO" id="GO:0032259">
    <property type="term" value="P:methylation"/>
    <property type="evidence" value="ECO:0007669"/>
    <property type="project" value="UniProtKB-KW"/>
</dbReference>
<dbReference type="RefSeq" id="WP_153633710.1">
    <property type="nucleotide sequence ID" value="NZ_BGZH01000001.1"/>
</dbReference>
<dbReference type="GO" id="GO:0102130">
    <property type="term" value="F:malonyl-CoA methyltransferase activity"/>
    <property type="evidence" value="ECO:0007669"/>
    <property type="project" value="UniProtKB-EC"/>
</dbReference>
<dbReference type="InterPro" id="IPR011814">
    <property type="entry name" value="BioC"/>
</dbReference>
<comment type="caution">
    <text evidence="10">The sequence shown here is derived from an EMBL/GenBank/DDBJ whole genome shotgun (WGS) entry which is preliminary data.</text>
</comment>
<proteinExistence type="inferred from homology"/>
<keyword evidence="7 8" id="KW-0093">Biotin biosynthesis</keyword>
<dbReference type="InterPro" id="IPR013216">
    <property type="entry name" value="Methyltransf_11"/>
</dbReference>
<evidence type="ECO:0000256" key="1">
    <source>
        <dbReference type="ARBA" id="ARBA00000852"/>
    </source>
</evidence>
<dbReference type="CDD" id="cd02440">
    <property type="entry name" value="AdoMet_MTases"/>
    <property type="match status" value="1"/>
</dbReference>
<dbReference type="GO" id="GO:0010340">
    <property type="term" value="F:carboxyl-O-methyltransferase activity"/>
    <property type="evidence" value="ECO:0007669"/>
    <property type="project" value="UniProtKB-UniRule"/>
</dbReference>
<dbReference type="InterPro" id="IPR029063">
    <property type="entry name" value="SAM-dependent_MTases_sf"/>
</dbReference>
<evidence type="ECO:0000259" key="9">
    <source>
        <dbReference type="Pfam" id="PF08241"/>
    </source>
</evidence>
<dbReference type="GO" id="GO:0009102">
    <property type="term" value="P:biotin biosynthetic process"/>
    <property type="evidence" value="ECO:0007669"/>
    <property type="project" value="UniProtKB-UniRule"/>
</dbReference>
<dbReference type="SUPFAM" id="SSF53335">
    <property type="entry name" value="S-adenosyl-L-methionine-dependent methyltransferases"/>
    <property type="match status" value="1"/>
</dbReference>
<comment type="catalytic activity">
    <reaction evidence="1 8">
        <text>malonyl-[ACP] + S-adenosyl-L-methionine = malonyl-[ACP] methyl ester + S-adenosyl-L-homocysteine</text>
        <dbReference type="Rhea" id="RHEA:17105"/>
        <dbReference type="Rhea" id="RHEA-COMP:9623"/>
        <dbReference type="Rhea" id="RHEA-COMP:9954"/>
        <dbReference type="ChEBI" id="CHEBI:57856"/>
        <dbReference type="ChEBI" id="CHEBI:59789"/>
        <dbReference type="ChEBI" id="CHEBI:78449"/>
        <dbReference type="ChEBI" id="CHEBI:78845"/>
        <dbReference type="EC" id="2.1.1.197"/>
    </reaction>
</comment>
<keyword evidence="11" id="KW-1185">Reference proteome</keyword>
<evidence type="ECO:0000256" key="5">
    <source>
        <dbReference type="ARBA" id="ARBA00022679"/>
    </source>
</evidence>
<reference evidence="10 11" key="1">
    <citation type="journal article" date="2019" name="J. Gen. Appl. Microbiol.">
        <title>Aerobic degradation of cis-dichloroethene by the marine bacterium Marinobacter salsuginis strain 5N-3.</title>
        <authorList>
            <person name="Inoue Y."/>
            <person name="Fukunaga Y."/>
            <person name="Katsumata H."/>
            <person name="Ohji S."/>
            <person name="Hosoyama A."/>
            <person name="Mori K."/>
            <person name="Ando K."/>
        </authorList>
    </citation>
    <scope>NUCLEOTIDE SEQUENCE [LARGE SCALE GENOMIC DNA]</scope>
    <source>
        <strain evidence="10 11">5N-3</strain>
    </source>
</reference>
<dbReference type="InterPro" id="IPR050602">
    <property type="entry name" value="Malonyl-ACP_OMT"/>
</dbReference>
<sequence length="283" mass="31008">MGVMNSPVGASAGVSETLKSDIARGFGIASGTYESASRLQRFMGNTMLQKFQAVEREQLHSTTLDLGCGTGWFTRKFAGLEGIGVLAGLDLSPGMLAQARENSPAGIGWIVGDAEHLPLLDDSVDLIFSNLMIQWCDDPRAVLRECQRILRPGGFLMVSTLLDGTLRELKAAWHAADPDHQHVNRFETHLALQAKVGAELPDAVIENRTIRLPYESPMALAGELRHLGAGFRGAGRRRAVTAPGRLREMCRHYPKEPDGTIMASYEAAWIYWQRPQEALTGKQ</sequence>
<organism evidence="10 11">
    <name type="scientific">Marinobacter salsuginis</name>
    <dbReference type="NCBI Taxonomy" id="418719"/>
    <lineage>
        <taxon>Bacteria</taxon>
        <taxon>Pseudomonadati</taxon>
        <taxon>Pseudomonadota</taxon>
        <taxon>Gammaproteobacteria</taxon>
        <taxon>Pseudomonadales</taxon>
        <taxon>Marinobacteraceae</taxon>
        <taxon>Marinobacter</taxon>
    </lineage>
</organism>
<dbReference type="HAMAP" id="MF_00835">
    <property type="entry name" value="BioC"/>
    <property type="match status" value="1"/>
</dbReference>
<comment type="similarity">
    <text evidence="8">Belongs to the methyltransferase superfamily.</text>
</comment>
<dbReference type="Gene3D" id="3.40.50.150">
    <property type="entry name" value="Vaccinia Virus protein VP39"/>
    <property type="match status" value="1"/>
</dbReference>
<dbReference type="AlphaFoldDB" id="A0A5M3PKF3"/>
<accession>A0A5M3PKF3</accession>
<evidence type="ECO:0000256" key="2">
    <source>
        <dbReference type="ARBA" id="ARBA00004746"/>
    </source>
</evidence>
<evidence type="ECO:0000313" key="10">
    <source>
        <dbReference type="EMBL" id="GBO83249.1"/>
    </source>
</evidence>
<keyword evidence="5 8" id="KW-0808">Transferase</keyword>
<comment type="pathway">
    <text evidence="2 8">Cofactor biosynthesis; biotin biosynthesis.</text>
</comment>
<dbReference type="NCBIfam" id="TIGR02072">
    <property type="entry name" value="BioC"/>
    <property type="match status" value="1"/>
</dbReference>
<dbReference type="PANTHER" id="PTHR13090">
    <property type="entry name" value="ARGININE-HYDROXYLASE NDUFAF5, MITOCHONDRIAL"/>
    <property type="match status" value="1"/>
</dbReference>
<dbReference type="EC" id="2.1.1.197" evidence="3 8"/>
<dbReference type="GO" id="GO:0008757">
    <property type="term" value="F:S-adenosylmethionine-dependent methyltransferase activity"/>
    <property type="evidence" value="ECO:0007669"/>
    <property type="project" value="InterPro"/>
</dbReference>
<feature type="domain" description="Methyltransferase type 11" evidence="9">
    <location>
        <begin position="64"/>
        <end position="157"/>
    </location>
</feature>
<evidence type="ECO:0000256" key="6">
    <source>
        <dbReference type="ARBA" id="ARBA00022691"/>
    </source>
</evidence>
<dbReference type="UniPathway" id="UPA00078"/>
<keyword evidence="4 8" id="KW-0489">Methyltransferase</keyword>
<keyword evidence="6 8" id="KW-0949">S-adenosyl-L-methionine</keyword>